<dbReference type="RefSeq" id="WP_070984297.1">
    <property type="nucleotide sequence ID" value="NZ_MKJU01000025.1"/>
</dbReference>
<comment type="caution">
    <text evidence="1">The sequence shown here is derived from an EMBL/GenBank/DDBJ whole genome shotgun (WGS) entry which is preliminary data.</text>
</comment>
<organism evidence="1 2">
    <name type="scientific">Pseudoalteromonas amylolytica</name>
    <dbReference type="NCBI Taxonomy" id="1859457"/>
    <lineage>
        <taxon>Bacteria</taxon>
        <taxon>Pseudomonadati</taxon>
        <taxon>Pseudomonadota</taxon>
        <taxon>Gammaproteobacteria</taxon>
        <taxon>Alteromonadales</taxon>
        <taxon>Pseudoalteromonadaceae</taxon>
        <taxon>Pseudoalteromonas</taxon>
    </lineage>
</organism>
<accession>A0A1S1MV68</accession>
<gene>
    <name evidence="1" type="ORF">BET10_08560</name>
</gene>
<evidence type="ECO:0000313" key="2">
    <source>
        <dbReference type="Proteomes" id="UP000179786"/>
    </source>
</evidence>
<dbReference type="EMBL" id="MKJU01000025">
    <property type="protein sequence ID" value="OHU90923.1"/>
    <property type="molecule type" value="Genomic_DNA"/>
</dbReference>
<dbReference type="AlphaFoldDB" id="A0A1S1MV68"/>
<sequence>MRFMLFPLLFCTTLNINAQQIKPAHSDGLSTQQSSLARFNLDNVQKNMLQAIIEQAEFDKKVDIKYHNGLQGTFGDLSRRVTYTGNETLYLSIKSRKTGDEHFSLKPTHISYGHDQKLRSIEFNSNTKGASVKLYTNLIDDPTHSPTQTHSELVIFSRSRQVIIKLSTEWHTLQTQETHSAGKLSHYPTGETLPL</sequence>
<reference evidence="1 2" key="1">
    <citation type="submission" date="2016-09" db="EMBL/GenBank/DDBJ databases">
        <title>Pseudoalteromonas amylolytica sp. nov., isolated from the surface seawater.</title>
        <authorList>
            <person name="Wu Y.-H."/>
            <person name="Cheng H."/>
            <person name="Jin X.-B."/>
            <person name="Wang C.-S."/>
            <person name="Xu X.-W."/>
        </authorList>
    </citation>
    <scope>NUCLEOTIDE SEQUENCE [LARGE SCALE GENOMIC DNA]</scope>
    <source>
        <strain evidence="1 2">JW1</strain>
    </source>
</reference>
<protein>
    <submittedName>
        <fullName evidence="1">Uncharacterized protein</fullName>
    </submittedName>
</protein>
<keyword evidence="2" id="KW-1185">Reference proteome</keyword>
<evidence type="ECO:0000313" key="1">
    <source>
        <dbReference type="EMBL" id="OHU90923.1"/>
    </source>
</evidence>
<name>A0A1S1MV68_9GAMM</name>
<proteinExistence type="predicted"/>
<dbReference type="Proteomes" id="UP000179786">
    <property type="component" value="Unassembled WGS sequence"/>
</dbReference>